<dbReference type="SUPFAM" id="SSF109854">
    <property type="entry name" value="DinB/YfiT-like putative metalloenzymes"/>
    <property type="match status" value="1"/>
</dbReference>
<dbReference type="NCBIfam" id="TIGR03083">
    <property type="entry name" value="maleylpyruvate isomerase family mycothiol-dependent enzyme"/>
    <property type="match status" value="1"/>
</dbReference>
<dbReference type="Proteomes" id="UP000295075">
    <property type="component" value="Unassembled WGS sequence"/>
</dbReference>
<dbReference type="InterPro" id="IPR024344">
    <property type="entry name" value="MDMPI_metal-binding"/>
</dbReference>
<dbReference type="RefSeq" id="WP_132413993.1">
    <property type="nucleotide sequence ID" value="NZ_SMKA01000240.1"/>
</dbReference>
<dbReference type="Gene3D" id="1.20.120.450">
    <property type="entry name" value="dinb family like domain"/>
    <property type="match status" value="1"/>
</dbReference>
<dbReference type="AlphaFoldDB" id="A0A4R4PDU6"/>
<dbReference type="InterPro" id="IPR034660">
    <property type="entry name" value="DinB/YfiT-like"/>
</dbReference>
<proteinExistence type="predicted"/>
<evidence type="ECO:0000313" key="3">
    <source>
        <dbReference type="Proteomes" id="UP000295075"/>
    </source>
</evidence>
<sequence length="208" mass="22411">MSTIDFVSLDRRAVNVSIELAAGVTDADLSKPTPCRAWTVYGLLAHMTTQHYGFAAASRGDGNPEIWKLRELGDDPAQAYIESAEHVLAAFAEEGVTERLFPLTEFGPDVKVPGHQAISFHFVDYVVHSWDLAKALGTTVEFTQDVLDAAWSVAQIVPVGEARLTPGAAFGPDVEWSGAGQLDRIVALLGRSPEWPSPVSQSKLGLPN</sequence>
<dbReference type="GO" id="GO:0046872">
    <property type="term" value="F:metal ion binding"/>
    <property type="evidence" value="ECO:0007669"/>
    <property type="project" value="InterPro"/>
</dbReference>
<comment type="caution">
    <text evidence="2">The sequence shown here is derived from an EMBL/GenBank/DDBJ whole genome shotgun (WGS) entry which is preliminary data.</text>
</comment>
<organism evidence="2 3">
    <name type="scientific">Kribbella albertanoniae</name>
    <dbReference type="NCBI Taxonomy" id="1266829"/>
    <lineage>
        <taxon>Bacteria</taxon>
        <taxon>Bacillati</taxon>
        <taxon>Actinomycetota</taxon>
        <taxon>Actinomycetes</taxon>
        <taxon>Propionibacteriales</taxon>
        <taxon>Kribbellaceae</taxon>
        <taxon>Kribbella</taxon>
    </lineage>
</organism>
<dbReference type="OrthoDB" id="5185819at2"/>
<feature type="domain" description="Mycothiol-dependent maleylpyruvate isomerase metal-binding" evidence="1">
    <location>
        <begin position="17"/>
        <end position="133"/>
    </location>
</feature>
<evidence type="ECO:0000313" key="2">
    <source>
        <dbReference type="EMBL" id="TDC18862.1"/>
    </source>
</evidence>
<dbReference type="EMBL" id="SMKA01000240">
    <property type="protein sequence ID" value="TDC18862.1"/>
    <property type="molecule type" value="Genomic_DNA"/>
</dbReference>
<dbReference type="InterPro" id="IPR017517">
    <property type="entry name" value="Maleyloyr_isom"/>
</dbReference>
<reference evidence="2 3" key="1">
    <citation type="submission" date="2019-03" db="EMBL/GenBank/DDBJ databases">
        <title>Draft genome sequences of novel Actinobacteria.</title>
        <authorList>
            <person name="Sahin N."/>
            <person name="Ay H."/>
            <person name="Saygin H."/>
        </authorList>
    </citation>
    <scope>NUCLEOTIDE SEQUENCE [LARGE SCALE GENOMIC DNA]</scope>
    <source>
        <strain evidence="2 3">JCM 30547</strain>
    </source>
</reference>
<name>A0A4R4PDU6_9ACTN</name>
<accession>A0A4R4PDU6</accession>
<keyword evidence="3" id="KW-1185">Reference proteome</keyword>
<protein>
    <submittedName>
        <fullName evidence="2">TIGR03086 family protein</fullName>
    </submittedName>
</protein>
<dbReference type="InterPro" id="IPR017520">
    <property type="entry name" value="CHP03086"/>
</dbReference>
<evidence type="ECO:0000259" key="1">
    <source>
        <dbReference type="Pfam" id="PF11716"/>
    </source>
</evidence>
<gene>
    <name evidence="2" type="ORF">E1261_34865</name>
</gene>
<dbReference type="NCBIfam" id="TIGR03086">
    <property type="entry name" value="TIGR03086 family metal-binding protein"/>
    <property type="match status" value="1"/>
</dbReference>
<dbReference type="Pfam" id="PF11716">
    <property type="entry name" value="MDMPI_N"/>
    <property type="match status" value="1"/>
</dbReference>